<dbReference type="AlphaFoldDB" id="A0A072V6W2"/>
<gene>
    <name evidence="1" type="ordered locus">MTR_2g031820</name>
</gene>
<dbReference type="EMBL" id="CM001218">
    <property type="protein sequence ID" value="KEH37108.1"/>
    <property type="molecule type" value="Genomic_DNA"/>
</dbReference>
<accession>A0A072V6W2</accession>
<reference evidence="1 3" key="1">
    <citation type="journal article" date="2011" name="Nature">
        <title>The Medicago genome provides insight into the evolution of rhizobial symbioses.</title>
        <authorList>
            <person name="Young N.D."/>
            <person name="Debelle F."/>
            <person name="Oldroyd G.E."/>
            <person name="Geurts R."/>
            <person name="Cannon S.B."/>
            <person name="Udvardi M.K."/>
            <person name="Benedito V.A."/>
            <person name="Mayer K.F."/>
            <person name="Gouzy J."/>
            <person name="Schoof H."/>
            <person name="Van de Peer Y."/>
            <person name="Proost S."/>
            <person name="Cook D.R."/>
            <person name="Meyers B.C."/>
            <person name="Spannagl M."/>
            <person name="Cheung F."/>
            <person name="De Mita S."/>
            <person name="Krishnakumar V."/>
            <person name="Gundlach H."/>
            <person name="Zhou S."/>
            <person name="Mudge J."/>
            <person name="Bharti A.K."/>
            <person name="Murray J.D."/>
            <person name="Naoumkina M.A."/>
            <person name="Rosen B."/>
            <person name="Silverstein K.A."/>
            <person name="Tang H."/>
            <person name="Rombauts S."/>
            <person name="Zhao P.X."/>
            <person name="Zhou P."/>
            <person name="Barbe V."/>
            <person name="Bardou P."/>
            <person name="Bechner M."/>
            <person name="Bellec A."/>
            <person name="Berger A."/>
            <person name="Berges H."/>
            <person name="Bidwell S."/>
            <person name="Bisseling T."/>
            <person name="Choisne N."/>
            <person name="Couloux A."/>
            <person name="Denny R."/>
            <person name="Deshpande S."/>
            <person name="Dai X."/>
            <person name="Doyle J.J."/>
            <person name="Dudez A.M."/>
            <person name="Farmer A.D."/>
            <person name="Fouteau S."/>
            <person name="Franken C."/>
            <person name="Gibelin C."/>
            <person name="Gish J."/>
            <person name="Goldstein S."/>
            <person name="Gonzalez A.J."/>
            <person name="Green P.J."/>
            <person name="Hallab A."/>
            <person name="Hartog M."/>
            <person name="Hua A."/>
            <person name="Humphray S.J."/>
            <person name="Jeong D.H."/>
            <person name="Jing Y."/>
            <person name="Jocker A."/>
            <person name="Kenton S.M."/>
            <person name="Kim D.J."/>
            <person name="Klee K."/>
            <person name="Lai H."/>
            <person name="Lang C."/>
            <person name="Lin S."/>
            <person name="Macmil S.L."/>
            <person name="Magdelenat G."/>
            <person name="Matthews L."/>
            <person name="McCorrison J."/>
            <person name="Monaghan E.L."/>
            <person name="Mun J.H."/>
            <person name="Najar F.Z."/>
            <person name="Nicholson C."/>
            <person name="Noirot C."/>
            <person name="O'Bleness M."/>
            <person name="Paule C.R."/>
            <person name="Poulain J."/>
            <person name="Prion F."/>
            <person name="Qin B."/>
            <person name="Qu C."/>
            <person name="Retzel E.F."/>
            <person name="Riddle C."/>
            <person name="Sallet E."/>
            <person name="Samain S."/>
            <person name="Samson N."/>
            <person name="Sanders I."/>
            <person name="Saurat O."/>
            <person name="Scarpelli C."/>
            <person name="Schiex T."/>
            <person name="Segurens B."/>
            <person name="Severin A.J."/>
            <person name="Sherrier D.J."/>
            <person name="Shi R."/>
            <person name="Sims S."/>
            <person name="Singer S.R."/>
            <person name="Sinharoy S."/>
            <person name="Sterck L."/>
            <person name="Viollet A."/>
            <person name="Wang B.B."/>
            <person name="Wang K."/>
            <person name="Wang M."/>
            <person name="Wang X."/>
            <person name="Warfsmann J."/>
            <person name="Weissenbach J."/>
            <person name="White D.D."/>
            <person name="White J.D."/>
            <person name="Wiley G.B."/>
            <person name="Wincker P."/>
            <person name="Xing Y."/>
            <person name="Yang L."/>
            <person name="Yao Z."/>
            <person name="Ying F."/>
            <person name="Zhai J."/>
            <person name="Zhou L."/>
            <person name="Zuber A."/>
            <person name="Denarie J."/>
            <person name="Dixon R.A."/>
            <person name="May G.D."/>
            <person name="Schwartz D.C."/>
            <person name="Rogers J."/>
            <person name="Quetier F."/>
            <person name="Town C.D."/>
            <person name="Roe B.A."/>
        </authorList>
    </citation>
    <scope>NUCLEOTIDE SEQUENCE [LARGE SCALE GENOMIC DNA]</scope>
    <source>
        <strain evidence="1">A17</strain>
        <strain evidence="2 3">cv. Jemalong A17</strain>
    </source>
</reference>
<dbReference type="EnsemblPlants" id="KEH37108">
    <property type="protein sequence ID" value="KEH37108"/>
    <property type="gene ID" value="MTR_2g031820"/>
</dbReference>
<reference evidence="2" key="3">
    <citation type="submission" date="2015-04" db="UniProtKB">
        <authorList>
            <consortium name="EnsemblPlants"/>
        </authorList>
    </citation>
    <scope>IDENTIFICATION</scope>
    <source>
        <strain evidence="2">cv. Jemalong A17</strain>
    </source>
</reference>
<dbReference type="Proteomes" id="UP000002051">
    <property type="component" value="Chromosome 2"/>
</dbReference>
<sequence length="123" mass="13983">MVDIHQFFEILEATVQSIIEHCKDGIYDQDMVGDAYSFHVHKLFTTLCLRNIKYLKFIPSFANTNGSDILRDVNYASEGAGICIETKDDKLYYSEFDSDLASEDDKTGQSLQLVKWSLDASIL</sequence>
<name>A0A072V6W2_MEDTR</name>
<reference evidence="1 3" key="2">
    <citation type="journal article" date="2014" name="BMC Genomics">
        <title>An improved genome release (version Mt4.0) for the model legume Medicago truncatula.</title>
        <authorList>
            <person name="Tang H."/>
            <person name="Krishnakumar V."/>
            <person name="Bidwell S."/>
            <person name="Rosen B."/>
            <person name="Chan A."/>
            <person name="Zhou S."/>
            <person name="Gentzbittel L."/>
            <person name="Childs K.L."/>
            <person name="Yandell M."/>
            <person name="Gundlach H."/>
            <person name="Mayer K.F."/>
            <person name="Schwartz D.C."/>
            <person name="Town C.D."/>
        </authorList>
    </citation>
    <scope>GENOME REANNOTATION</scope>
    <source>
        <strain evidence="1">A17</strain>
        <strain evidence="2 3">cv. Jemalong A17</strain>
    </source>
</reference>
<evidence type="ECO:0000313" key="3">
    <source>
        <dbReference type="Proteomes" id="UP000002051"/>
    </source>
</evidence>
<proteinExistence type="predicted"/>
<evidence type="ECO:0000313" key="1">
    <source>
        <dbReference type="EMBL" id="KEH37108.1"/>
    </source>
</evidence>
<dbReference type="HOGENOM" id="CLU_2018594_0_0_1"/>
<protein>
    <submittedName>
        <fullName evidence="1 2">Uncharacterized protein</fullName>
    </submittedName>
</protein>
<evidence type="ECO:0000313" key="2">
    <source>
        <dbReference type="EnsemblPlants" id="KEH37108"/>
    </source>
</evidence>
<organism evidence="1 3">
    <name type="scientific">Medicago truncatula</name>
    <name type="common">Barrel medic</name>
    <name type="synonym">Medicago tribuloides</name>
    <dbReference type="NCBI Taxonomy" id="3880"/>
    <lineage>
        <taxon>Eukaryota</taxon>
        <taxon>Viridiplantae</taxon>
        <taxon>Streptophyta</taxon>
        <taxon>Embryophyta</taxon>
        <taxon>Tracheophyta</taxon>
        <taxon>Spermatophyta</taxon>
        <taxon>Magnoliopsida</taxon>
        <taxon>eudicotyledons</taxon>
        <taxon>Gunneridae</taxon>
        <taxon>Pentapetalae</taxon>
        <taxon>rosids</taxon>
        <taxon>fabids</taxon>
        <taxon>Fabales</taxon>
        <taxon>Fabaceae</taxon>
        <taxon>Papilionoideae</taxon>
        <taxon>50 kb inversion clade</taxon>
        <taxon>NPAAA clade</taxon>
        <taxon>Hologalegina</taxon>
        <taxon>IRL clade</taxon>
        <taxon>Trifolieae</taxon>
        <taxon>Medicago</taxon>
    </lineage>
</organism>
<keyword evidence="3" id="KW-1185">Reference proteome</keyword>